<evidence type="ECO:0000313" key="13">
    <source>
        <dbReference type="Proteomes" id="UP001214415"/>
    </source>
</evidence>
<dbReference type="Proteomes" id="UP001214415">
    <property type="component" value="Chromosome 5"/>
</dbReference>
<dbReference type="CDD" id="cd07843">
    <property type="entry name" value="STKc_CDC2L1"/>
    <property type="match status" value="1"/>
</dbReference>
<dbReference type="InterPro" id="IPR000719">
    <property type="entry name" value="Prot_kinase_dom"/>
</dbReference>
<dbReference type="SMART" id="SM00220">
    <property type="entry name" value="S_TKc"/>
    <property type="match status" value="1"/>
</dbReference>
<comment type="catalytic activity">
    <reaction evidence="8">
        <text>L-threonyl-[protein] + ATP = O-phospho-L-threonyl-[protein] + ADP + H(+)</text>
        <dbReference type="Rhea" id="RHEA:46608"/>
        <dbReference type="Rhea" id="RHEA-COMP:11060"/>
        <dbReference type="Rhea" id="RHEA-COMP:11605"/>
        <dbReference type="ChEBI" id="CHEBI:15378"/>
        <dbReference type="ChEBI" id="CHEBI:30013"/>
        <dbReference type="ChEBI" id="CHEBI:30616"/>
        <dbReference type="ChEBI" id="CHEBI:61977"/>
        <dbReference type="ChEBI" id="CHEBI:456216"/>
        <dbReference type="EC" id="2.7.11.22"/>
    </reaction>
</comment>
<comment type="catalytic activity">
    <reaction evidence="9">
        <text>L-seryl-[protein] + ATP = O-phospho-L-seryl-[protein] + ADP + H(+)</text>
        <dbReference type="Rhea" id="RHEA:17989"/>
        <dbReference type="Rhea" id="RHEA-COMP:9863"/>
        <dbReference type="Rhea" id="RHEA-COMP:11604"/>
        <dbReference type="ChEBI" id="CHEBI:15378"/>
        <dbReference type="ChEBI" id="CHEBI:29999"/>
        <dbReference type="ChEBI" id="CHEBI:30616"/>
        <dbReference type="ChEBI" id="CHEBI:83421"/>
        <dbReference type="ChEBI" id="CHEBI:456216"/>
        <dbReference type="EC" id="2.7.11.22"/>
    </reaction>
</comment>
<dbReference type="PANTHER" id="PTHR24056:SF107">
    <property type="entry name" value="CYCLIN-DEPENDENT KINASE 11A-RELATED"/>
    <property type="match status" value="1"/>
</dbReference>
<dbReference type="InterPro" id="IPR050108">
    <property type="entry name" value="CDK"/>
</dbReference>
<evidence type="ECO:0000256" key="6">
    <source>
        <dbReference type="ARBA" id="ARBA00022777"/>
    </source>
</evidence>
<keyword evidence="7" id="KW-0067">ATP-binding</keyword>
<proteinExistence type="inferred from homology"/>
<feature type="compositionally biased region" description="Low complexity" evidence="10">
    <location>
        <begin position="52"/>
        <end position="63"/>
    </location>
</feature>
<comment type="similarity">
    <text evidence="1">Belongs to the protein kinase superfamily. CMGC Ser/Thr protein kinase family. CDC2/CDKX subfamily.</text>
</comment>
<dbReference type="Gene3D" id="3.30.200.20">
    <property type="entry name" value="Phosphorylase Kinase, domain 1"/>
    <property type="match status" value="1"/>
</dbReference>
<keyword evidence="3" id="KW-0723">Serine/threonine-protein kinase</keyword>
<dbReference type="GO" id="GO:0007346">
    <property type="term" value="P:regulation of mitotic cell cycle"/>
    <property type="evidence" value="ECO:0007669"/>
    <property type="project" value="TreeGrafter"/>
</dbReference>
<evidence type="ECO:0000256" key="8">
    <source>
        <dbReference type="ARBA" id="ARBA00047811"/>
    </source>
</evidence>
<feature type="region of interest" description="Disordered" evidence="10">
    <location>
        <begin position="362"/>
        <end position="411"/>
    </location>
</feature>
<dbReference type="GO" id="GO:0040019">
    <property type="term" value="P:positive regulation of embryonic development"/>
    <property type="evidence" value="ECO:0007669"/>
    <property type="project" value="UniProtKB-ARBA"/>
</dbReference>
<dbReference type="PROSITE" id="PS50011">
    <property type="entry name" value="PROTEIN_KINASE_DOM"/>
    <property type="match status" value="1"/>
</dbReference>
<organism evidence="12 13">
    <name type="scientific">Malassezia equina</name>
    <dbReference type="NCBI Taxonomy" id="1381935"/>
    <lineage>
        <taxon>Eukaryota</taxon>
        <taxon>Fungi</taxon>
        <taxon>Dikarya</taxon>
        <taxon>Basidiomycota</taxon>
        <taxon>Ustilaginomycotina</taxon>
        <taxon>Malasseziomycetes</taxon>
        <taxon>Malasseziales</taxon>
        <taxon>Malasseziaceae</taxon>
        <taxon>Malassezia</taxon>
    </lineage>
</organism>
<evidence type="ECO:0000256" key="4">
    <source>
        <dbReference type="ARBA" id="ARBA00022679"/>
    </source>
</evidence>
<evidence type="ECO:0000256" key="7">
    <source>
        <dbReference type="ARBA" id="ARBA00022840"/>
    </source>
</evidence>
<dbReference type="InterPro" id="IPR008271">
    <property type="entry name" value="Ser/Thr_kinase_AS"/>
</dbReference>
<dbReference type="Pfam" id="PF00069">
    <property type="entry name" value="Pkinase"/>
    <property type="match status" value="1"/>
</dbReference>
<keyword evidence="4 12" id="KW-0808">Transferase</keyword>
<dbReference type="PROSITE" id="PS00108">
    <property type="entry name" value="PROTEIN_KINASE_ST"/>
    <property type="match status" value="1"/>
</dbReference>
<gene>
    <name evidence="12" type="ORF">MEQU1_002753</name>
</gene>
<dbReference type="GO" id="GO:0004693">
    <property type="term" value="F:cyclin-dependent protein serine/threonine kinase activity"/>
    <property type="evidence" value="ECO:0007669"/>
    <property type="project" value="UniProtKB-EC"/>
</dbReference>
<dbReference type="FunFam" id="1.10.510.10:FF:000533">
    <property type="entry name" value="cyclin-dependent kinase 10"/>
    <property type="match status" value="1"/>
</dbReference>
<dbReference type="FunFam" id="3.30.200.20:FF:000054">
    <property type="entry name" value="Cyclin-dependent kinase 11B"/>
    <property type="match status" value="1"/>
</dbReference>
<evidence type="ECO:0000256" key="2">
    <source>
        <dbReference type="ARBA" id="ARBA00012425"/>
    </source>
</evidence>
<evidence type="ECO:0000256" key="10">
    <source>
        <dbReference type="SAM" id="MobiDB-lite"/>
    </source>
</evidence>
<evidence type="ECO:0000256" key="3">
    <source>
        <dbReference type="ARBA" id="ARBA00022527"/>
    </source>
</evidence>
<dbReference type="AlphaFoldDB" id="A0AAF0EGB4"/>
<accession>A0AAF0EGB4</accession>
<dbReference type="GO" id="GO:0005524">
    <property type="term" value="F:ATP binding"/>
    <property type="evidence" value="ECO:0007669"/>
    <property type="project" value="UniProtKB-KW"/>
</dbReference>
<protein>
    <recommendedName>
        <fullName evidence="2">cyclin-dependent kinase</fullName>
        <ecNumber evidence="2">2.7.11.22</ecNumber>
    </recommendedName>
</protein>
<dbReference type="PANTHER" id="PTHR24056">
    <property type="entry name" value="CELL DIVISION PROTEIN KINASE"/>
    <property type="match status" value="1"/>
</dbReference>
<feature type="compositionally biased region" description="Basic and acidic residues" evidence="10">
    <location>
        <begin position="1"/>
        <end position="33"/>
    </location>
</feature>
<dbReference type="Gene3D" id="1.10.510.10">
    <property type="entry name" value="Transferase(Phosphotransferase) domain 1"/>
    <property type="match status" value="1"/>
</dbReference>
<dbReference type="EC" id="2.7.11.22" evidence="2"/>
<evidence type="ECO:0000313" key="12">
    <source>
        <dbReference type="EMBL" id="WFD24056.1"/>
    </source>
</evidence>
<keyword evidence="5" id="KW-0547">Nucleotide-binding</keyword>
<feature type="region of interest" description="Disordered" evidence="10">
    <location>
        <begin position="1"/>
        <end position="64"/>
    </location>
</feature>
<keyword evidence="6 12" id="KW-0418">Kinase</keyword>
<dbReference type="InterPro" id="IPR011009">
    <property type="entry name" value="Kinase-like_dom_sf"/>
</dbReference>
<dbReference type="InterPro" id="IPR045267">
    <property type="entry name" value="CDK11/PITSLRE_STKc"/>
</dbReference>
<keyword evidence="13" id="KW-1185">Reference proteome</keyword>
<evidence type="ECO:0000259" key="11">
    <source>
        <dbReference type="PROSITE" id="PS50011"/>
    </source>
</evidence>
<evidence type="ECO:0000256" key="5">
    <source>
        <dbReference type="ARBA" id="ARBA00022741"/>
    </source>
</evidence>
<reference evidence="12" key="1">
    <citation type="submission" date="2023-03" db="EMBL/GenBank/DDBJ databases">
        <title>Mating type loci evolution in Malassezia.</title>
        <authorList>
            <person name="Coelho M.A."/>
        </authorList>
    </citation>
    <scope>NUCLEOTIDE SEQUENCE</scope>
    <source>
        <strain evidence="12">CBS 12830</strain>
    </source>
</reference>
<name>A0AAF0EGB4_9BASI</name>
<feature type="domain" description="Protein kinase" evidence="11">
    <location>
        <begin position="80"/>
        <end position="363"/>
    </location>
</feature>
<dbReference type="SUPFAM" id="SSF56112">
    <property type="entry name" value="Protein kinase-like (PK-like)"/>
    <property type="match status" value="1"/>
</dbReference>
<dbReference type="GO" id="GO:0005634">
    <property type="term" value="C:nucleus"/>
    <property type="evidence" value="ECO:0007669"/>
    <property type="project" value="TreeGrafter"/>
</dbReference>
<evidence type="ECO:0000256" key="9">
    <source>
        <dbReference type="ARBA" id="ARBA00048367"/>
    </source>
</evidence>
<dbReference type="EMBL" id="CP119904">
    <property type="protein sequence ID" value="WFD24056.1"/>
    <property type="molecule type" value="Genomic_DNA"/>
</dbReference>
<sequence>MGEEATSRSSRDPESPHARLELNEKEARAKESVRVSLAAKRKRLASPPPAAPSHRPSVAAPVPLRSDHPMIQGCTSVSDYEILNRIEEGSYGIVSRARHKATGEVVALKQLKLDKEKYGFPITSLREIHTLMEARHPHIVELQKLVVGSTLSQIYLVMEFVEHDLKTLLNKMRTPFLPSETKALLKQILSAVALMHSRWIVHRDLKTSNLLMSNRGSIKIADFGLARMFGDPLENMTNLVVTLWYRAPELLLGAKKYGPEIDMWSVGCVFAELLRKEPLFPGKNEADQVARIFTLLGQPSDAYWPGNAKLPNIPSRIRASSRNHLNHHFRYCTEATQDLLQRMLTYDPSRRITAEEALQHPYFHESPPPAHPDSFGSFPYAAPGDRPRHGSPAAPDRRVSAEQRYPLQFDL</sequence>
<evidence type="ECO:0000256" key="1">
    <source>
        <dbReference type="ARBA" id="ARBA00006485"/>
    </source>
</evidence>